<evidence type="ECO:0000313" key="2">
    <source>
        <dbReference type="Proteomes" id="UP000007523"/>
    </source>
</evidence>
<sequence length="94" mass="10129">MSSLLQSTYKCAPHLEGMEMDGEFLIMDSSSLRVTKLNPMGGRIWTLIGEGLPLETVVERIEAEYDAGGADVRGDVERFVEGLLGAGLIERAAG</sequence>
<protein>
    <recommendedName>
        <fullName evidence="3">PqqD family protein</fullName>
    </recommendedName>
</protein>
<organism evidence="1 2">
    <name type="scientific">Paenibacillus mucilaginosus 3016</name>
    <dbReference type="NCBI Taxonomy" id="1116391"/>
    <lineage>
        <taxon>Bacteria</taxon>
        <taxon>Bacillati</taxon>
        <taxon>Bacillota</taxon>
        <taxon>Bacilli</taxon>
        <taxon>Bacillales</taxon>
        <taxon>Paenibacillaceae</taxon>
        <taxon>Paenibacillus</taxon>
    </lineage>
</organism>
<dbReference type="Pfam" id="PF05402">
    <property type="entry name" value="PqqD"/>
    <property type="match status" value="1"/>
</dbReference>
<evidence type="ECO:0008006" key="3">
    <source>
        <dbReference type="Google" id="ProtNLM"/>
    </source>
</evidence>
<dbReference type="Proteomes" id="UP000007523">
    <property type="component" value="Chromosome"/>
</dbReference>
<dbReference type="STRING" id="1116391.PM3016_7310"/>
<dbReference type="InterPro" id="IPR041881">
    <property type="entry name" value="PqqD_sf"/>
</dbReference>
<dbReference type="EMBL" id="CP003235">
    <property type="protein sequence ID" value="AFC33884.1"/>
    <property type="molecule type" value="Genomic_DNA"/>
</dbReference>
<dbReference type="AlphaFoldDB" id="H6NEA8"/>
<proteinExistence type="predicted"/>
<evidence type="ECO:0000313" key="1">
    <source>
        <dbReference type="EMBL" id="AFC33884.1"/>
    </source>
</evidence>
<dbReference type="RefSeq" id="WP_014372684.1">
    <property type="nucleotide sequence ID" value="NC_016935.1"/>
</dbReference>
<gene>
    <name evidence="1" type="ORF">PM3016_7310</name>
</gene>
<keyword evidence="2" id="KW-1185">Reference proteome</keyword>
<name>H6NEA8_9BACL</name>
<accession>H6NEA8</accession>
<dbReference type="Gene3D" id="1.10.10.1150">
    <property type="entry name" value="Coenzyme PQQ synthesis protein D (PqqD)"/>
    <property type="match status" value="1"/>
</dbReference>
<reference evidence="1 2" key="1">
    <citation type="journal article" date="2012" name="J. Bacteriol.">
        <title>Complete Genome Sequence of Paenibacillus mucilaginosus 3016, a Bacterium Functional as Microbial Fertilizer.</title>
        <authorList>
            <person name="Ma M."/>
            <person name="Wang Z."/>
            <person name="Li L."/>
            <person name="Jiang X."/>
            <person name="Guan D."/>
            <person name="Cao F."/>
            <person name="Chen H."/>
            <person name="Wang X."/>
            <person name="Shen D."/>
            <person name="Du B."/>
            <person name="Li J."/>
        </authorList>
    </citation>
    <scope>NUCLEOTIDE SEQUENCE [LARGE SCALE GENOMIC DNA]</scope>
    <source>
        <strain evidence="1 2">3016</strain>
    </source>
</reference>
<dbReference type="KEGG" id="pmq:PM3016_7310"/>
<dbReference type="HOGENOM" id="CLU_159325_3_1_9"/>
<dbReference type="InterPro" id="IPR008792">
    <property type="entry name" value="PQQD"/>
</dbReference>